<evidence type="ECO:0000256" key="3">
    <source>
        <dbReference type="ARBA" id="ARBA00022989"/>
    </source>
</evidence>
<sequence length="262" mass="28371">MSAPAVPNLDRRGPAAGGFNPTLLKLEVRRLLRNKRTALFSILLPVAFYIIFGLLQNYGDERYGTGNVSAYIAISMALYGSALATTAGGGMVSIERAQGWSRQLRLTPLSPVAYVLLKAITAMTLGLASVLAVYIVALVTGKASMPVSAWIISGLTVWIGSLIFAAFGLFMGYLLPTENVMQLLSFVLVMFAFAGGLFIPITRGSGFDHFAQFTPMYGINYLGRAALQGTPFSWVWIVNAVVWLAIFVAGAVWRFRKDTARV</sequence>
<evidence type="ECO:0000256" key="4">
    <source>
        <dbReference type="ARBA" id="ARBA00023136"/>
    </source>
</evidence>
<feature type="transmembrane region" description="Helical" evidence="6">
    <location>
        <begin position="70"/>
        <end position="94"/>
    </location>
</feature>
<proteinExistence type="predicted"/>
<feature type="transmembrane region" description="Helical" evidence="6">
    <location>
        <begin position="115"/>
        <end position="137"/>
    </location>
</feature>
<dbReference type="GO" id="GO:0140359">
    <property type="term" value="F:ABC-type transporter activity"/>
    <property type="evidence" value="ECO:0007669"/>
    <property type="project" value="InterPro"/>
</dbReference>
<feature type="transmembrane region" description="Helical" evidence="6">
    <location>
        <begin position="183"/>
        <end position="201"/>
    </location>
</feature>
<dbReference type="InterPro" id="IPR000412">
    <property type="entry name" value="ABC_2_transport"/>
</dbReference>
<dbReference type="AlphaFoldDB" id="A0A917S3Q7"/>
<protein>
    <submittedName>
        <fullName evidence="8">ABC transporter</fullName>
    </submittedName>
</protein>
<organism evidence="8 9">
    <name type="scientific">Microlunatus endophyticus</name>
    <dbReference type="NCBI Taxonomy" id="1716077"/>
    <lineage>
        <taxon>Bacteria</taxon>
        <taxon>Bacillati</taxon>
        <taxon>Actinomycetota</taxon>
        <taxon>Actinomycetes</taxon>
        <taxon>Propionibacteriales</taxon>
        <taxon>Propionibacteriaceae</taxon>
        <taxon>Microlunatus</taxon>
    </lineage>
</organism>
<keyword evidence="9" id="KW-1185">Reference proteome</keyword>
<evidence type="ECO:0000256" key="1">
    <source>
        <dbReference type="ARBA" id="ARBA00004141"/>
    </source>
</evidence>
<keyword evidence="2 6" id="KW-0812">Transmembrane</keyword>
<dbReference type="InterPro" id="IPR051328">
    <property type="entry name" value="T7SS_ABC-Transporter"/>
</dbReference>
<dbReference type="Pfam" id="PF01061">
    <property type="entry name" value="ABC2_membrane"/>
    <property type="match status" value="1"/>
</dbReference>
<dbReference type="PANTHER" id="PTHR43077:SF11">
    <property type="entry name" value="TRANSPORT PERMEASE YVFS-RELATED"/>
    <property type="match status" value="1"/>
</dbReference>
<dbReference type="GO" id="GO:0043190">
    <property type="term" value="C:ATP-binding cassette (ABC) transporter complex"/>
    <property type="evidence" value="ECO:0007669"/>
    <property type="project" value="InterPro"/>
</dbReference>
<keyword evidence="4 6" id="KW-0472">Membrane</keyword>
<keyword evidence="3 6" id="KW-1133">Transmembrane helix</keyword>
<dbReference type="PIRSF" id="PIRSF006648">
    <property type="entry name" value="DrrB"/>
    <property type="match status" value="1"/>
</dbReference>
<feature type="transmembrane region" description="Helical" evidence="6">
    <location>
        <begin position="149"/>
        <end position="171"/>
    </location>
</feature>
<feature type="transmembrane region" description="Helical" evidence="6">
    <location>
        <begin position="234"/>
        <end position="253"/>
    </location>
</feature>
<dbReference type="InterPro" id="IPR013525">
    <property type="entry name" value="ABC2_TM"/>
</dbReference>
<feature type="domain" description="ABC-2 type transporter transmembrane" evidence="7">
    <location>
        <begin position="22"/>
        <end position="217"/>
    </location>
</feature>
<evidence type="ECO:0000256" key="6">
    <source>
        <dbReference type="SAM" id="Phobius"/>
    </source>
</evidence>
<comment type="subcellular location">
    <subcellularLocation>
        <location evidence="1">Membrane</location>
        <topology evidence="1">Multi-pass membrane protein</topology>
    </subcellularLocation>
</comment>
<keyword evidence="5" id="KW-0046">Antibiotic resistance</keyword>
<reference evidence="8" key="2">
    <citation type="submission" date="2020-09" db="EMBL/GenBank/DDBJ databases">
        <authorList>
            <person name="Sun Q."/>
            <person name="Zhou Y."/>
        </authorList>
    </citation>
    <scope>NUCLEOTIDE SEQUENCE</scope>
    <source>
        <strain evidence="8">CGMCC 4.7306</strain>
    </source>
</reference>
<reference evidence="8" key="1">
    <citation type="journal article" date="2014" name="Int. J. Syst. Evol. Microbiol.">
        <title>Complete genome sequence of Corynebacterium casei LMG S-19264T (=DSM 44701T), isolated from a smear-ripened cheese.</title>
        <authorList>
            <consortium name="US DOE Joint Genome Institute (JGI-PGF)"/>
            <person name="Walter F."/>
            <person name="Albersmeier A."/>
            <person name="Kalinowski J."/>
            <person name="Ruckert C."/>
        </authorList>
    </citation>
    <scope>NUCLEOTIDE SEQUENCE</scope>
    <source>
        <strain evidence="8">CGMCC 4.7306</strain>
    </source>
</reference>
<comment type="caution">
    <text evidence="8">The sequence shown here is derived from an EMBL/GenBank/DDBJ whole genome shotgun (WGS) entry which is preliminary data.</text>
</comment>
<evidence type="ECO:0000259" key="7">
    <source>
        <dbReference type="Pfam" id="PF01061"/>
    </source>
</evidence>
<evidence type="ECO:0000256" key="5">
    <source>
        <dbReference type="ARBA" id="ARBA00023251"/>
    </source>
</evidence>
<dbReference type="RefSeq" id="WP_188894352.1">
    <property type="nucleotide sequence ID" value="NZ_BMMZ01000002.1"/>
</dbReference>
<feature type="transmembrane region" description="Helical" evidence="6">
    <location>
        <begin position="38"/>
        <end position="58"/>
    </location>
</feature>
<accession>A0A917S3Q7</accession>
<gene>
    <name evidence="8" type="ORF">GCM10011575_13360</name>
</gene>
<evidence type="ECO:0000313" key="8">
    <source>
        <dbReference type="EMBL" id="GGL56266.1"/>
    </source>
</evidence>
<evidence type="ECO:0000313" key="9">
    <source>
        <dbReference type="Proteomes" id="UP000613840"/>
    </source>
</evidence>
<dbReference type="EMBL" id="BMMZ01000002">
    <property type="protein sequence ID" value="GGL56266.1"/>
    <property type="molecule type" value="Genomic_DNA"/>
</dbReference>
<dbReference type="Proteomes" id="UP000613840">
    <property type="component" value="Unassembled WGS sequence"/>
</dbReference>
<dbReference type="GO" id="GO:0046677">
    <property type="term" value="P:response to antibiotic"/>
    <property type="evidence" value="ECO:0007669"/>
    <property type="project" value="UniProtKB-KW"/>
</dbReference>
<dbReference type="PANTHER" id="PTHR43077">
    <property type="entry name" value="TRANSPORT PERMEASE YVFS-RELATED"/>
    <property type="match status" value="1"/>
</dbReference>
<evidence type="ECO:0000256" key="2">
    <source>
        <dbReference type="ARBA" id="ARBA00022692"/>
    </source>
</evidence>
<name>A0A917S3Q7_9ACTN</name>